<evidence type="ECO:0000256" key="4">
    <source>
        <dbReference type="ARBA" id="ARBA00022989"/>
    </source>
</evidence>
<dbReference type="PROSITE" id="PS51352">
    <property type="entry name" value="THIOREDOXIN_2"/>
    <property type="match status" value="1"/>
</dbReference>
<dbReference type="AlphaFoldDB" id="A0A8S1ITC6"/>
<evidence type="ECO:0000256" key="2">
    <source>
        <dbReference type="ARBA" id="ARBA00022692"/>
    </source>
</evidence>
<protein>
    <recommendedName>
        <fullName evidence="7">Thioredoxin domain-containing protein</fullName>
    </recommendedName>
</protein>
<evidence type="ECO:0000313" key="8">
    <source>
        <dbReference type="EMBL" id="CAD7697252.1"/>
    </source>
</evidence>
<evidence type="ECO:0000259" key="7">
    <source>
        <dbReference type="PROSITE" id="PS51352"/>
    </source>
</evidence>
<keyword evidence="5 6" id="KW-0472">Membrane</keyword>
<feature type="transmembrane region" description="Helical" evidence="6">
    <location>
        <begin position="434"/>
        <end position="455"/>
    </location>
</feature>
<gene>
    <name evidence="8" type="ORF">OSTQU699_LOCUS2613</name>
</gene>
<dbReference type="Pfam" id="PF07970">
    <property type="entry name" value="COPIIcoated_ERV"/>
    <property type="match status" value="1"/>
</dbReference>
<dbReference type="InterPro" id="IPR013766">
    <property type="entry name" value="Thioredoxin_domain"/>
</dbReference>
<dbReference type="GO" id="GO:0005783">
    <property type="term" value="C:endoplasmic reticulum"/>
    <property type="evidence" value="ECO:0007669"/>
    <property type="project" value="TreeGrafter"/>
</dbReference>
<dbReference type="Pfam" id="PF13850">
    <property type="entry name" value="ERGIC_N"/>
    <property type="match status" value="1"/>
</dbReference>
<dbReference type="Gene3D" id="3.40.30.10">
    <property type="entry name" value="Glutaredoxin"/>
    <property type="match status" value="1"/>
</dbReference>
<keyword evidence="4 6" id="KW-1133">Transmembrane helix</keyword>
<sequence>MPTKFLARLKAVDFYKKLPSDLSEATLAGAWISIGAAIVISVLLGLEFFNFMQVQTQTELVVDRSRQGELLRINFNISFPALSCEFATLDVSDALGTKKINLTKTLRKTPLDFDGNWAGLAEHDRQLPEPKYDDEMPELDDVDISLPLTEQTFEWTLQRYPIVFVNFYAPWCPWCQRMEPSWEAATKQIHDKYPESDGRIRMAKVDCTAQNPLCMKHGITGFPSMRVYRKGHDEIYTHGLKDHEAYTGHRTVQAFVAFVESLVPSAGKPHTRHANLKKVSKHAGCNLAGFVLVKKVPGTLHFLAKSSGHHSFDNEQMNMTHHIHHFYFGSRPSPYRYKFLQKLHPLGLQKDWADKLQDDNFFSVNPLTTHEHALQAVLTTIEAGSGSTYTNYDAYEYTVHSHAYVDDTDAIPASKFSYSLSPIQIVVRETQKHWYRFLTSTCAIVGGVFTVAGILDSVVYQGVQLAKKAEIGKLS</sequence>
<organism evidence="8 9">
    <name type="scientific">Ostreobium quekettii</name>
    <dbReference type="NCBI Taxonomy" id="121088"/>
    <lineage>
        <taxon>Eukaryota</taxon>
        <taxon>Viridiplantae</taxon>
        <taxon>Chlorophyta</taxon>
        <taxon>core chlorophytes</taxon>
        <taxon>Ulvophyceae</taxon>
        <taxon>TCBD clade</taxon>
        <taxon>Bryopsidales</taxon>
        <taxon>Ostreobineae</taxon>
        <taxon>Ostreobiaceae</taxon>
        <taxon>Ostreobium</taxon>
    </lineage>
</organism>
<dbReference type="PROSITE" id="PS00194">
    <property type="entry name" value="THIOREDOXIN_1"/>
    <property type="match status" value="1"/>
</dbReference>
<feature type="transmembrane region" description="Helical" evidence="6">
    <location>
        <begin position="28"/>
        <end position="49"/>
    </location>
</feature>
<dbReference type="EMBL" id="CAJHUC010000632">
    <property type="protein sequence ID" value="CAD7697252.1"/>
    <property type="molecule type" value="Genomic_DNA"/>
</dbReference>
<dbReference type="CDD" id="cd02961">
    <property type="entry name" value="PDI_a_family"/>
    <property type="match status" value="1"/>
</dbReference>
<name>A0A8S1ITC6_9CHLO</name>
<keyword evidence="2 6" id="KW-0812">Transmembrane</keyword>
<comment type="subcellular location">
    <subcellularLocation>
        <location evidence="1">Membrane</location>
        <topology evidence="1">Single-pass membrane protein</topology>
    </subcellularLocation>
</comment>
<dbReference type="GO" id="GO:0030134">
    <property type="term" value="C:COPII-coated ER to Golgi transport vesicle"/>
    <property type="evidence" value="ECO:0007669"/>
    <property type="project" value="TreeGrafter"/>
</dbReference>
<evidence type="ECO:0000313" key="9">
    <source>
        <dbReference type="Proteomes" id="UP000708148"/>
    </source>
</evidence>
<evidence type="ECO:0000256" key="1">
    <source>
        <dbReference type="ARBA" id="ARBA00004167"/>
    </source>
</evidence>
<accession>A0A8S1ITC6</accession>
<reference evidence="8" key="1">
    <citation type="submission" date="2020-12" db="EMBL/GenBank/DDBJ databases">
        <authorList>
            <person name="Iha C."/>
        </authorList>
    </citation>
    <scope>NUCLEOTIDE SEQUENCE</scope>
</reference>
<evidence type="ECO:0000256" key="5">
    <source>
        <dbReference type="ARBA" id="ARBA00023136"/>
    </source>
</evidence>
<dbReference type="InterPro" id="IPR039542">
    <property type="entry name" value="Erv_N"/>
</dbReference>
<dbReference type="PANTHER" id="PTHR10984:SF37">
    <property type="entry name" value="PROTEIN DISULFIDE-ISOMERASE 5-3"/>
    <property type="match status" value="1"/>
</dbReference>
<comment type="caution">
    <text evidence="8">The sequence shown here is derived from an EMBL/GenBank/DDBJ whole genome shotgun (WGS) entry which is preliminary data.</text>
</comment>
<dbReference type="InterPro" id="IPR017937">
    <property type="entry name" value="Thioredoxin_CS"/>
</dbReference>
<keyword evidence="3" id="KW-0732">Signal</keyword>
<keyword evidence="9" id="KW-1185">Reference proteome</keyword>
<dbReference type="SUPFAM" id="SSF52833">
    <property type="entry name" value="Thioredoxin-like"/>
    <property type="match status" value="1"/>
</dbReference>
<dbReference type="Proteomes" id="UP000708148">
    <property type="component" value="Unassembled WGS sequence"/>
</dbReference>
<proteinExistence type="predicted"/>
<dbReference type="GO" id="GO:0016020">
    <property type="term" value="C:membrane"/>
    <property type="evidence" value="ECO:0007669"/>
    <property type="project" value="UniProtKB-SubCell"/>
</dbReference>
<dbReference type="OrthoDB" id="72053at2759"/>
<feature type="domain" description="Thioredoxin" evidence="7">
    <location>
        <begin position="130"/>
        <end position="264"/>
    </location>
</feature>
<dbReference type="PANTHER" id="PTHR10984">
    <property type="entry name" value="ENDOPLASMIC RETICULUM-GOLGI INTERMEDIATE COMPARTMENT PROTEIN"/>
    <property type="match status" value="1"/>
</dbReference>
<dbReference type="InterPro" id="IPR036249">
    <property type="entry name" value="Thioredoxin-like_sf"/>
</dbReference>
<dbReference type="Pfam" id="PF00085">
    <property type="entry name" value="Thioredoxin"/>
    <property type="match status" value="1"/>
</dbReference>
<dbReference type="FunFam" id="3.40.30.10:FF:000174">
    <property type="entry name" value="Protein disulfide-isomerase 5-4"/>
    <property type="match status" value="1"/>
</dbReference>
<evidence type="ECO:0000256" key="3">
    <source>
        <dbReference type="ARBA" id="ARBA00022729"/>
    </source>
</evidence>
<dbReference type="InterPro" id="IPR045888">
    <property type="entry name" value="Erv"/>
</dbReference>
<evidence type="ECO:0000256" key="6">
    <source>
        <dbReference type="SAM" id="Phobius"/>
    </source>
</evidence>
<dbReference type="InterPro" id="IPR012936">
    <property type="entry name" value="Erv_C"/>
</dbReference>